<evidence type="ECO:0000313" key="2">
    <source>
        <dbReference type="EMBL" id="GCC36243.1"/>
    </source>
</evidence>
<dbReference type="GO" id="GO:0005230">
    <property type="term" value="F:extracellular ligand-gated monoatomic ion channel activity"/>
    <property type="evidence" value="ECO:0007669"/>
    <property type="project" value="InterPro"/>
</dbReference>
<comment type="caution">
    <text evidence="2">The sequence shown here is derived from an EMBL/GenBank/DDBJ whole genome shotgun (WGS) entry which is preliminary data.</text>
</comment>
<feature type="domain" description="Neurotransmitter-gated ion-channel ligand-binding" evidence="1">
    <location>
        <begin position="38"/>
        <end position="81"/>
    </location>
</feature>
<dbReference type="InterPro" id="IPR006202">
    <property type="entry name" value="Neur_chan_lig-bd"/>
</dbReference>
<name>A0A401T0R6_CHIPU</name>
<dbReference type="OrthoDB" id="8890589at2759"/>
<organism evidence="2 3">
    <name type="scientific">Chiloscyllium punctatum</name>
    <name type="common">Brownbanded bambooshark</name>
    <name type="synonym">Hemiscyllium punctatum</name>
    <dbReference type="NCBI Taxonomy" id="137246"/>
    <lineage>
        <taxon>Eukaryota</taxon>
        <taxon>Metazoa</taxon>
        <taxon>Chordata</taxon>
        <taxon>Craniata</taxon>
        <taxon>Vertebrata</taxon>
        <taxon>Chondrichthyes</taxon>
        <taxon>Elasmobranchii</taxon>
        <taxon>Galeomorphii</taxon>
        <taxon>Galeoidea</taxon>
        <taxon>Orectolobiformes</taxon>
        <taxon>Hemiscylliidae</taxon>
        <taxon>Chiloscyllium</taxon>
    </lineage>
</organism>
<protein>
    <recommendedName>
        <fullName evidence="1">Neurotransmitter-gated ion-channel ligand-binding domain-containing protein</fullName>
    </recommendedName>
</protein>
<dbReference type="Proteomes" id="UP000287033">
    <property type="component" value="Unassembled WGS sequence"/>
</dbReference>
<dbReference type="InterPro" id="IPR036734">
    <property type="entry name" value="Neur_chan_lig-bd_sf"/>
</dbReference>
<dbReference type="Gene3D" id="2.70.170.10">
    <property type="entry name" value="Neurotransmitter-gated ion-channel ligand-binding domain"/>
    <property type="match status" value="1"/>
</dbReference>
<evidence type="ECO:0000259" key="1">
    <source>
        <dbReference type="Pfam" id="PF02931"/>
    </source>
</evidence>
<dbReference type="GO" id="GO:0016020">
    <property type="term" value="C:membrane"/>
    <property type="evidence" value="ECO:0007669"/>
    <property type="project" value="InterPro"/>
</dbReference>
<reference evidence="2 3" key="1">
    <citation type="journal article" date="2018" name="Nat. Ecol. Evol.">
        <title>Shark genomes provide insights into elasmobranch evolution and the origin of vertebrates.</title>
        <authorList>
            <person name="Hara Y"/>
            <person name="Yamaguchi K"/>
            <person name="Onimaru K"/>
            <person name="Kadota M"/>
            <person name="Koyanagi M"/>
            <person name="Keeley SD"/>
            <person name="Tatsumi K"/>
            <person name="Tanaka K"/>
            <person name="Motone F"/>
            <person name="Kageyama Y"/>
            <person name="Nozu R"/>
            <person name="Adachi N"/>
            <person name="Nishimura O"/>
            <person name="Nakagawa R"/>
            <person name="Tanegashima C"/>
            <person name="Kiyatake I"/>
            <person name="Matsumoto R"/>
            <person name="Murakumo K"/>
            <person name="Nishida K"/>
            <person name="Terakita A"/>
            <person name="Kuratani S"/>
            <person name="Sato K"/>
            <person name="Hyodo S Kuraku.S."/>
        </authorList>
    </citation>
    <scope>NUCLEOTIDE SEQUENCE [LARGE SCALE GENOMIC DNA]</scope>
</reference>
<dbReference type="Pfam" id="PF02931">
    <property type="entry name" value="Neur_chan_LBD"/>
    <property type="match status" value="1"/>
</dbReference>
<dbReference type="AlphaFoldDB" id="A0A401T0R6"/>
<accession>A0A401T0R6</accession>
<gene>
    <name evidence="2" type="ORF">chiPu_0014736</name>
</gene>
<sequence>MWRLHEERMSGFCSFLTGLSVMCWLQSVNGLGNISLVKRTVDRLLRGYDIRLRPDFGGSPVTVGMSIHIASIDMISEVNMVSLSKGFDFAVVIKLVKIQSNVD</sequence>
<dbReference type="SUPFAM" id="SSF63712">
    <property type="entry name" value="Nicotinic receptor ligand binding domain-like"/>
    <property type="match status" value="1"/>
</dbReference>
<proteinExistence type="predicted"/>
<dbReference type="EMBL" id="BEZZ01000801">
    <property type="protein sequence ID" value="GCC36243.1"/>
    <property type="molecule type" value="Genomic_DNA"/>
</dbReference>
<dbReference type="STRING" id="137246.A0A401T0R6"/>
<evidence type="ECO:0000313" key="3">
    <source>
        <dbReference type="Proteomes" id="UP000287033"/>
    </source>
</evidence>
<keyword evidence="3" id="KW-1185">Reference proteome</keyword>